<organism evidence="1 2">
    <name type="scientific">Trichinella pseudospiralis</name>
    <name type="common">Parasitic roundworm</name>
    <dbReference type="NCBI Taxonomy" id="6337"/>
    <lineage>
        <taxon>Eukaryota</taxon>
        <taxon>Metazoa</taxon>
        <taxon>Ecdysozoa</taxon>
        <taxon>Nematoda</taxon>
        <taxon>Enoplea</taxon>
        <taxon>Dorylaimia</taxon>
        <taxon>Trichinellida</taxon>
        <taxon>Trichinellidae</taxon>
        <taxon>Trichinella</taxon>
    </lineage>
</organism>
<name>A0A0V0YD39_TRIPS</name>
<protein>
    <submittedName>
        <fullName evidence="1">Uncharacterized protein</fullName>
    </submittedName>
</protein>
<gene>
    <name evidence="1" type="ORF">T4E_7311</name>
</gene>
<dbReference type="Proteomes" id="UP000054815">
    <property type="component" value="Unassembled WGS sequence"/>
</dbReference>
<evidence type="ECO:0000313" key="1">
    <source>
        <dbReference type="EMBL" id="KRX97916.1"/>
    </source>
</evidence>
<accession>A0A0V0YD39</accession>
<proteinExistence type="predicted"/>
<dbReference type="EMBL" id="JYDU01000026">
    <property type="protein sequence ID" value="KRX97916.1"/>
    <property type="molecule type" value="Genomic_DNA"/>
</dbReference>
<sequence length="61" mass="7354">MQWSADHIQVKDDHMYKCTALHTQTYTQINELFLMECICFVYQQILMLYSCTAMEQEISQR</sequence>
<evidence type="ECO:0000313" key="2">
    <source>
        <dbReference type="Proteomes" id="UP000054815"/>
    </source>
</evidence>
<comment type="caution">
    <text evidence="1">The sequence shown here is derived from an EMBL/GenBank/DDBJ whole genome shotgun (WGS) entry which is preliminary data.</text>
</comment>
<dbReference type="AlphaFoldDB" id="A0A0V0YD39"/>
<reference evidence="1 2" key="1">
    <citation type="submission" date="2015-01" db="EMBL/GenBank/DDBJ databases">
        <title>Evolution of Trichinella species and genotypes.</title>
        <authorList>
            <person name="Korhonen P.K."/>
            <person name="Edoardo P."/>
            <person name="Giuseppe L.R."/>
            <person name="Gasser R.B."/>
        </authorList>
    </citation>
    <scope>NUCLEOTIDE SEQUENCE [LARGE SCALE GENOMIC DNA]</scope>
    <source>
        <strain evidence="1">ISS141</strain>
    </source>
</reference>